<evidence type="ECO:0000256" key="2">
    <source>
        <dbReference type="ARBA" id="ARBA00022741"/>
    </source>
</evidence>
<name>A0A6A7KA52_9FIRM</name>
<keyword evidence="2 5" id="KW-0547">Nucleotide-binding</keyword>
<dbReference type="NCBIfam" id="NF002194">
    <property type="entry name" value="PRK01059.1-4"/>
    <property type="match status" value="1"/>
</dbReference>
<feature type="binding site" evidence="5 6">
    <location>
        <begin position="197"/>
        <end position="202"/>
    </location>
    <ligand>
        <name>ATP</name>
        <dbReference type="ChEBI" id="CHEBI:30616"/>
    </ligand>
</feature>
<dbReference type="EMBL" id="WHNX01000015">
    <property type="protein sequence ID" value="MPW26191.1"/>
    <property type="molecule type" value="Genomic_DNA"/>
</dbReference>
<feature type="binding site" evidence="5 6">
    <location>
        <position position="115"/>
    </location>
    <ligand>
        <name>ATP</name>
        <dbReference type="ChEBI" id="CHEBI:30616"/>
    </ligand>
</feature>
<evidence type="ECO:0000313" key="9">
    <source>
        <dbReference type="EMBL" id="MPW26191.1"/>
    </source>
</evidence>
<protein>
    <recommendedName>
        <fullName evidence="5">Protein-arginine kinase</fullName>
        <ecNumber evidence="5">2.7.14.1</ecNumber>
    </recommendedName>
</protein>
<dbReference type="GO" id="GO:0004111">
    <property type="term" value="F:creatine kinase activity"/>
    <property type="evidence" value="ECO:0007669"/>
    <property type="project" value="InterPro"/>
</dbReference>
<comment type="caution">
    <text evidence="5">Lacks conserved residue(s) required for the propagation of feature annotation.</text>
</comment>
<sequence length="343" mass="39274">MGCNMSKNEYKEKDIVISSRVRLARNIRNLPFPIYLQSDSAKDIVEVVEKSINDKNNNLTPFNKIKVEDITANNKKMLVEKHLTSPEWGRNDHAAVFIREDERVSIMVNEEDHIRIQCILDGFQLNYAYDIANEIDDLLEEEIRYAFDEKYGYLTACPSNVGTGMRASVMLHLPSLTLSNQMNNLMQTLARFGITIRGIYGEGTQAMGDLYQISNQTTLGIKEQDIISNIHSVAKEIIKRERDLRYEVLNNNKTYLEDKIFRALGTLTNARTISVEESMKLISLVRLGTDLELIDQDIKKINDLMITIQPGILLSLYDTADLQSFDVDKLRANFIRKSLIKNT</sequence>
<evidence type="ECO:0000256" key="4">
    <source>
        <dbReference type="ARBA" id="ARBA00022840"/>
    </source>
</evidence>
<evidence type="ECO:0000259" key="8">
    <source>
        <dbReference type="PROSITE" id="PS51510"/>
    </source>
</evidence>
<dbReference type="CDD" id="cd07930">
    <property type="entry name" value="bacterial_phosphagen_kinase"/>
    <property type="match status" value="1"/>
</dbReference>
<dbReference type="InterPro" id="IPR000749">
    <property type="entry name" value="ATP-guanido_PTrfase"/>
</dbReference>
<dbReference type="Proteomes" id="UP000440004">
    <property type="component" value="Unassembled WGS sequence"/>
</dbReference>
<keyword evidence="1 5" id="KW-0808">Transferase</keyword>
<comment type="similarity">
    <text evidence="5 6 7">Belongs to the ATP:guanido phosphotransferase family.</text>
</comment>
<keyword evidence="4 5" id="KW-0067">ATP-binding</keyword>
<dbReference type="GO" id="GO:0005615">
    <property type="term" value="C:extracellular space"/>
    <property type="evidence" value="ECO:0007669"/>
    <property type="project" value="TreeGrafter"/>
</dbReference>
<accession>A0A6A7KA52</accession>
<dbReference type="GO" id="GO:0046314">
    <property type="term" value="P:phosphocreatine biosynthetic process"/>
    <property type="evidence" value="ECO:0007669"/>
    <property type="project" value="InterPro"/>
</dbReference>
<dbReference type="InterPro" id="IPR022415">
    <property type="entry name" value="ATP-guanido_PTrfase_AS"/>
</dbReference>
<feature type="binding site" evidence="5 6">
    <location>
        <position position="82"/>
    </location>
    <ligand>
        <name>ATP</name>
        <dbReference type="ChEBI" id="CHEBI:30616"/>
    </ligand>
</feature>
<dbReference type="PANTHER" id="PTHR11547">
    <property type="entry name" value="ARGININE OR CREATINE KINASE"/>
    <property type="match status" value="1"/>
</dbReference>
<dbReference type="EC" id="2.7.14.1" evidence="5"/>
<comment type="function">
    <text evidence="5">Catalyzes the specific phosphorylation of arginine residues in proteins.</text>
</comment>
<feature type="domain" description="Phosphagen kinase C-terminal" evidence="8">
    <location>
        <begin position="15"/>
        <end position="244"/>
    </location>
</feature>
<dbReference type="GO" id="GO:1990424">
    <property type="term" value="F:protein arginine kinase activity"/>
    <property type="evidence" value="ECO:0007669"/>
    <property type="project" value="UniProtKB-EC"/>
</dbReference>
<comment type="catalytic activity">
    <reaction evidence="5">
        <text>L-arginyl-[protein] + ATP = N(omega)-phospho-L-arginyl-[protein] + ADP + H(+)</text>
        <dbReference type="Rhea" id="RHEA:43384"/>
        <dbReference type="Rhea" id="RHEA-COMP:10532"/>
        <dbReference type="Rhea" id="RHEA-COMP:10533"/>
        <dbReference type="ChEBI" id="CHEBI:15378"/>
        <dbReference type="ChEBI" id="CHEBI:29965"/>
        <dbReference type="ChEBI" id="CHEBI:30616"/>
        <dbReference type="ChEBI" id="CHEBI:83226"/>
        <dbReference type="ChEBI" id="CHEBI:456216"/>
        <dbReference type="EC" id="2.7.14.1"/>
    </reaction>
</comment>
<feature type="binding site" evidence="5 6">
    <location>
        <begin position="166"/>
        <end position="170"/>
    </location>
    <ligand>
        <name>ATP</name>
        <dbReference type="ChEBI" id="CHEBI:30616"/>
    </ligand>
</feature>
<dbReference type="AlphaFoldDB" id="A0A6A7KA52"/>
<evidence type="ECO:0000256" key="3">
    <source>
        <dbReference type="ARBA" id="ARBA00022777"/>
    </source>
</evidence>
<evidence type="ECO:0000313" key="10">
    <source>
        <dbReference type="Proteomes" id="UP000440004"/>
    </source>
</evidence>
<evidence type="ECO:0000256" key="6">
    <source>
        <dbReference type="PROSITE-ProRule" id="PRU00843"/>
    </source>
</evidence>
<dbReference type="InterPro" id="IPR023660">
    <property type="entry name" value="Arg_Kinase"/>
</dbReference>
<dbReference type="PANTHER" id="PTHR11547:SF38">
    <property type="entry name" value="ARGININE KINASE 1-RELATED"/>
    <property type="match status" value="1"/>
</dbReference>
<evidence type="ECO:0000256" key="1">
    <source>
        <dbReference type="ARBA" id="ARBA00022679"/>
    </source>
</evidence>
<reference evidence="9 10" key="1">
    <citation type="submission" date="2019-10" db="EMBL/GenBank/DDBJ databases">
        <title>Alkalibaculum tamaniensis sp.nov., a new alkaliphilic acetogen, isolated on methoxylated aromatics from a mud volcano.</title>
        <authorList>
            <person name="Khomyakova M.A."/>
            <person name="Merkel A.Y."/>
            <person name="Bonch-Osmolovskaya E.A."/>
            <person name="Slobodkin A.I."/>
        </authorList>
    </citation>
    <scope>NUCLEOTIDE SEQUENCE [LARGE SCALE GENOMIC DNA]</scope>
    <source>
        <strain evidence="9 10">M08DMB</strain>
    </source>
</reference>
<comment type="caution">
    <text evidence="9">The sequence shown here is derived from an EMBL/GenBank/DDBJ whole genome shotgun (WGS) entry which is preliminary data.</text>
</comment>
<organism evidence="9 10">
    <name type="scientific">Alkalibaculum sporogenes</name>
    <dbReference type="NCBI Taxonomy" id="2655001"/>
    <lineage>
        <taxon>Bacteria</taxon>
        <taxon>Bacillati</taxon>
        <taxon>Bacillota</taxon>
        <taxon>Clostridia</taxon>
        <taxon>Eubacteriales</taxon>
        <taxon>Eubacteriaceae</taxon>
        <taxon>Alkalibaculum</taxon>
    </lineage>
</organism>
<dbReference type="Pfam" id="PF00217">
    <property type="entry name" value="ATP-gua_Ptrans"/>
    <property type="match status" value="1"/>
</dbReference>
<dbReference type="HAMAP" id="MF_00602">
    <property type="entry name" value="Prot_Arg_kinase"/>
    <property type="match status" value="1"/>
</dbReference>
<evidence type="ECO:0000256" key="5">
    <source>
        <dbReference type="HAMAP-Rule" id="MF_00602"/>
    </source>
</evidence>
<keyword evidence="10" id="KW-1185">Reference proteome</keyword>
<gene>
    <name evidence="5" type="primary">mcsB</name>
    <name evidence="9" type="ORF">GC105_10360</name>
</gene>
<evidence type="ECO:0000256" key="7">
    <source>
        <dbReference type="RuleBase" id="RU000505"/>
    </source>
</evidence>
<dbReference type="InterPro" id="IPR014746">
    <property type="entry name" value="Gln_synth/guanido_kin_cat_dom"/>
</dbReference>
<keyword evidence="3 5" id="KW-0418">Kinase</keyword>
<dbReference type="PROSITE" id="PS51510">
    <property type="entry name" value="PHOSPHAGEN_KINASE_C"/>
    <property type="match status" value="1"/>
</dbReference>
<dbReference type="Gene3D" id="3.30.590.10">
    <property type="entry name" value="Glutamine synthetase/guanido kinase, catalytic domain"/>
    <property type="match status" value="1"/>
</dbReference>
<dbReference type="GO" id="GO:0005524">
    <property type="term" value="F:ATP binding"/>
    <property type="evidence" value="ECO:0007669"/>
    <property type="project" value="UniProtKB-UniRule"/>
</dbReference>
<feature type="binding site" evidence="5 6">
    <location>
        <begin position="18"/>
        <end position="22"/>
    </location>
    <ligand>
        <name>ATP</name>
        <dbReference type="ChEBI" id="CHEBI:30616"/>
    </ligand>
</feature>
<dbReference type="PROSITE" id="PS00112">
    <property type="entry name" value="PHOSPHAGEN_KINASE"/>
    <property type="match status" value="1"/>
</dbReference>
<proteinExistence type="inferred from homology"/>
<dbReference type="SUPFAM" id="SSF55931">
    <property type="entry name" value="Glutamine synthetase/guanido kinase"/>
    <property type="match status" value="1"/>
</dbReference>
<dbReference type="InterPro" id="IPR022414">
    <property type="entry name" value="ATP-guanido_PTrfase_cat"/>
</dbReference>